<dbReference type="PROSITE" id="PS50222">
    <property type="entry name" value="EF_HAND_2"/>
    <property type="match status" value="2"/>
</dbReference>
<feature type="region of interest" description="Disordered" evidence="1">
    <location>
        <begin position="335"/>
        <end position="367"/>
    </location>
</feature>
<protein>
    <recommendedName>
        <fullName evidence="2">EF-hand domain-containing protein</fullName>
    </recommendedName>
</protein>
<dbReference type="SMART" id="SM00054">
    <property type="entry name" value="EFh"/>
    <property type="match status" value="4"/>
</dbReference>
<feature type="domain" description="EF-hand" evidence="2">
    <location>
        <begin position="169"/>
        <end position="204"/>
    </location>
</feature>
<accession>A0A1V9ZF49</accession>
<gene>
    <name evidence="3" type="ORF">ACHHYP_15808</name>
</gene>
<dbReference type="AlphaFoldDB" id="A0A1V9ZF49"/>
<dbReference type="PANTHER" id="PTHR20875">
    <property type="entry name" value="EF-HAND CALCIUM-BINDING DOMAIN-CONTAINING PROTEIN 6-RELATED"/>
    <property type="match status" value="1"/>
</dbReference>
<dbReference type="InterPro" id="IPR052603">
    <property type="entry name" value="EFCB6"/>
</dbReference>
<proteinExistence type="predicted"/>
<feature type="region of interest" description="Disordered" evidence="1">
    <location>
        <begin position="593"/>
        <end position="631"/>
    </location>
</feature>
<sequence length="888" mass="98266">MADLFGSRPAPLSAPSKLDVMNPAGTIALLNAARHLHLIKGLANNTSLVDRFAHQIALYAQLERKPEDTLRRFSLNGDNRLDFKEFQPALKRLFGHAITHGQARDLFAAFCPTSAKKLDIDTFCQIMAHWSSVAQRARDKPALLAPPTSPGNSVDHHANLRRGLELATLNYDKLSDMFLKMDVGCTGYLSKEEFELAMSHLGIYFTLQEYDQLYSQLPTSVLNTNGMAYAGFLSMLGIKMSALFQNQKVWESLLAHGDTLRRQLQLDVKRGQDTLAPPQLRELLSRCGLTLSNADFTALRMRLQPYSAATGEIAVTSLLGALNDKTAMLLQEPLSPQRRGKKMGHDCLSTSQAAGKTTEQRNAEAQHSLVKLPEHKPKSELAQTFLQEAAPAAATSPPNLEARIRQRLSQFQATGPTQFASARNVFPGDRLGRITRGQLRQALAQVGILSRHAEVEALFWKLDPTGRGFMTADDFCKHLQQDRVEVDDDAESDRPLRFEEQRFLDALENKVPELLRVCRRIDPTATGCLSKADFIWAMQEVGLLMSQSDALAAIAALSTRKDGVVAYATVPATLQVLHARRQRQALPLSNTALLLAPSPPSSPHPQGPSPTKYPDYPARRSSLTLGHDFSEPVKQERERDLTFALQPNPAADPRLVAERQERQASAKRMAAIHGILERRSDLKSCFDMYPYRPSAGGSVVLSLDAIVDILASARMNLDFATRDEARAFVHDIVPPGVAQLSFVEIIRLLNAVQHHDAAPSTDRTDFGRASRVEMTLRRKLAQESTLRDVSTHQWKTTGSIIVRHAFKGLASRDMTTTAPAGGQFDAACRNADLKHVCFRLSLDLTTQETNYLLRHMGAIERGSFTSRDLFDCFTALLFSSPHPTPAIA</sequence>
<dbReference type="PANTHER" id="PTHR20875:SF0">
    <property type="entry name" value="GH12158P"/>
    <property type="match status" value="1"/>
</dbReference>
<organism evidence="3 4">
    <name type="scientific">Achlya hypogyna</name>
    <name type="common">Oomycete</name>
    <name type="synonym">Protoachlya hypogyna</name>
    <dbReference type="NCBI Taxonomy" id="1202772"/>
    <lineage>
        <taxon>Eukaryota</taxon>
        <taxon>Sar</taxon>
        <taxon>Stramenopiles</taxon>
        <taxon>Oomycota</taxon>
        <taxon>Saprolegniomycetes</taxon>
        <taxon>Saprolegniales</taxon>
        <taxon>Achlyaceae</taxon>
        <taxon>Achlya</taxon>
    </lineage>
</organism>
<reference evidence="3 4" key="1">
    <citation type="journal article" date="2014" name="Genome Biol. Evol.">
        <title>The secreted proteins of Achlya hypogyna and Thraustotheca clavata identify the ancestral oomycete secretome and reveal gene acquisitions by horizontal gene transfer.</title>
        <authorList>
            <person name="Misner I."/>
            <person name="Blouin N."/>
            <person name="Leonard G."/>
            <person name="Richards T.A."/>
            <person name="Lane C.E."/>
        </authorList>
    </citation>
    <scope>NUCLEOTIDE SEQUENCE [LARGE SCALE GENOMIC DNA]</scope>
    <source>
        <strain evidence="3 4">ATCC 48635</strain>
    </source>
</reference>
<name>A0A1V9ZF49_ACHHY</name>
<keyword evidence="4" id="KW-1185">Reference proteome</keyword>
<dbReference type="Gene3D" id="1.10.238.10">
    <property type="entry name" value="EF-hand"/>
    <property type="match status" value="3"/>
</dbReference>
<dbReference type="GO" id="GO:0005509">
    <property type="term" value="F:calcium ion binding"/>
    <property type="evidence" value="ECO:0007669"/>
    <property type="project" value="InterPro"/>
</dbReference>
<dbReference type="SUPFAM" id="SSF47473">
    <property type="entry name" value="EF-hand"/>
    <property type="match status" value="3"/>
</dbReference>
<dbReference type="OrthoDB" id="66091at2759"/>
<dbReference type="Proteomes" id="UP000243579">
    <property type="component" value="Unassembled WGS sequence"/>
</dbReference>
<comment type="caution">
    <text evidence="3">The sequence shown here is derived from an EMBL/GenBank/DDBJ whole genome shotgun (WGS) entry which is preliminary data.</text>
</comment>
<feature type="domain" description="EF-hand" evidence="2">
    <location>
        <begin position="61"/>
        <end position="96"/>
    </location>
</feature>
<feature type="compositionally biased region" description="Pro residues" evidence="1">
    <location>
        <begin position="597"/>
        <end position="608"/>
    </location>
</feature>
<evidence type="ECO:0000256" key="1">
    <source>
        <dbReference type="SAM" id="MobiDB-lite"/>
    </source>
</evidence>
<feature type="compositionally biased region" description="Polar residues" evidence="1">
    <location>
        <begin position="348"/>
        <end position="357"/>
    </location>
</feature>
<evidence type="ECO:0000259" key="2">
    <source>
        <dbReference type="PROSITE" id="PS50222"/>
    </source>
</evidence>
<dbReference type="InterPro" id="IPR002048">
    <property type="entry name" value="EF_hand_dom"/>
</dbReference>
<dbReference type="EMBL" id="JNBR01000144">
    <property type="protein sequence ID" value="OQR96450.1"/>
    <property type="molecule type" value="Genomic_DNA"/>
</dbReference>
<evidence type="ECO:0000313" key="4">
    <source>
        <dbReference type="Proteomes" id="UP000243579"/>
    </source>
</evidence>
<dbReference type="InterPro" id="IPR011992">
    <property type="entry name" value="EF-hand-dom_pair"/>
</dbReference>
<evidence type="ECO:0000313" key="3">
    <source>
        <dbReference type="EMBL" id="OQR96450.1"/>
    </source>
</evidence>